<sequence>MYMSQRLPDPDITLTSCSPNVREAYLRVFNAQELGEKAQEQRNARIVGYLLIYLHQFKHTLGEKPISYLVEEICCLTNDRAVFALGEHYLQLFVAFRRRKPTPNPSTRPSRPSFDDQREELVEHLVGPKKDHKMSKNLLMRLGRRFSAMDFDVSRPRHLRWIAVYHMMDNSYVEPDAATFLVLEMSRIVRRTNPRLERAGGVLSILKAFGISMSDTLLQDNGVHDLRNILTLYTACHEVFDALDMCFEPTEVKHQYRIHHLLPTLMSLQTHKIVTFKINDAIVEGSSSCIKIMKENPDQFLPDPKLLALHATCARVAHMSGVAKVLNEWDRDLDEKKVLAADGSDMDMFKYALMGLVQVGVN</sequence>
<evidence type="ECO:0008006" key="3">
    <source>
        <dbReference type="Google" id="ProtNLM"/>
    </source>
</evidence>
<evidence type="ECO:0000313" key="2">
    <source>
        <dbReference type="Proteomes" id="UP001383192"/>
    </source>
</evidence>
<protein>
    <recommendedName>
        <fullName evidence="3">HNH nuclease domain-containing protein</fullName>
    </recommendedName>
</protein>
<proteinExistence type="predicted"/>
<dbReference type="AlphaFoldDB" id="A0AAW0D5L2"/>
<dbReference type="Proteomes" id="UP001383192">
    <property type="component" value="Unassembled WGS sequence"/>
</dbReference>
<accession>A0AAW0D5L2</accession>
<gene>
    <name evidence="1" type="ORF">VNI00_006171</name>
</gene>
<comment type="caution">
    <text evidence="1">The sequence shown here is derived from an EMBL/GenBank/DDBJ whole genome shotgun (WGS) entry which is preliminary data.</text>
</comment>
<name>A0AAW0D5L2_9AGAR</name>
<dbReference type="EMBL" id="JAYKXP010000018">
    <property type="protein sequence ID" value="KAK7047843.1"/>
    <property type="molecule type" value="Genomic_DNA"/>
</dbReference>
<organism evidence="1 2">
    <name type="scientific">Paramarasmius palmivorus</name>
    <dbReference type="NCBI Taxonomy" id="297713"/>
    <lineage>
        <taxon>Eukaryota</taxon>
        <taxon>Fungi</taxon>
        <taxon>Dikarya</taxon>
        <taxon>Basidiomycota</taxon>
        <taxon>Agaricomycotina</taxon>
        <taxon>Agaricomycetes</taxon>
        <taxon>Agaricomycetidae</taxon>
        <taxon>Agaricales</taxon>
        <taxon>Marasmiineae</taxon>
        <taxon>Marasmiaceae</taxon>
        <taxon>Paramarasmius</taxon>
    </lineage>
</organism>
<evidence type="ECO:0000313" key="1">
    <source>
        <dbReference type="EMBL" id="KAK7047843.1"/>
    </source>
</evidence>
<reference evidence="1 2" key="1">
    <citation type="submission" date="2024-01" db="EMBL/GenBank/DDBJ databases">
        <title>A draft genome for a cacao thread blight-causing isolate of Paramarasmius palmivorus.</title>
        <authorList>
            <person name="Baruah I.K."/>
            <person name="Bukari Y."/>
            <person name="Amoako-Attah I."/>
            <person name="Meinhardt L.W."/>
            <person name="Bailey B.A."/>
            <person name="Cohen S.P."/>
        </authorList>
    </citation>
    <scope>NUCLEOTIDE SEQUENCE [LARGE SCALE GENOMIC DNA]</scope>
    <source>
        <strain evidence="1 2">GH-12</strain>
    </source>
</reference>
<keyword evidence="2" id="KW-1185">Reference proteome</keyword>